<dbReference type="AlphaFoldDB" id="A0A9X0W984"/>
<name>A0A9X0W984_9GAMM</name>
<keyword evidence="2" id="KW-1185">Reference proteome</keyword>
<comment type="caution">
    <text evidence="1">The sequence shown here is derived from an EMBL/GenBank/DDBJ whole genome shotgun (WGS) entry which is preliminary data.</text>
</comment>
<reference evidence="1 2" key="1">
    <citation type="journal article" date="2020" name="Microorganisms">
        <title>Osmotic Adaptation and Compatible Solute Biosynthesis of Phototrophic Bacteria as Revealed from Genome Analyses.</title>
        <authorList>
            <person name="Imhoff J.F."/>
            <person name="Rahn T."/>
            <person name="Kunzel S."/>
            <person name="Keller A."/>
            <person name="Neulinger S.C."/>
        </authorList>
    </citation>
    <scope>NUCLEOTIDE SEQUENCE [LARGE SCALE GENOMIC DNA]</scope>
    <source>
        <strain evidence="1 2">DSM 25653</strain>
    </source>
</reference>
<accession>A0A9X0W984</accession>
<proteinExistence type="predicted"/>
<evidence type="ECO:0000313" key="2">
    <source>
        <dbReference type="Proteomes" id="UP001138768"/>
    </source>
</evidence>
<organism evidence="1 2">
    <name type="scientific">Lamprobacter modestohalophilus</name>
    <dbReference type="NCBI Taxonomy" id="1064514"/>
    <lineage>
        <taxon>Bacteria</taxon>
        <taxon>Pseudomonadati</taxon>
        <taxon>Pseudomonadota</taxon>
        <taxon>Gammaproteobacteria</taxon>
        <taxon>Chromatiales</taxon>
        <taxon>Chromatiaceae</taxon>
        <taxon>Lamprobacter</taxon>
    </lineage>
</organism>
<dbReference type="EMBL" id="NRRY01000018">
    <property type="protein sequence ID" value="MBK1619151.1"/>
    <property type="molecule type" value="Genomic_DNA"/>
</dbReference>
<dbReference type="Proteomes" id="UP001138768">
    <property type="component" value="Unassembled WGS sequence"/>
</dbReference>
<protein>
    <submittedName>
        <fullName evidence="1">Uncharacterized protein</fullName>
    </submittedName>
</protein>
<sequence>MLTRLIQKHLFLVTQELDIVGDEVRVCIKSPWSEEKLTVMLTVLNPEPVIKKSRLEFTSRVNGETLISLYSGRPNTAQFNDFVSSLKQRAKDEYNAFAGLKPAVNLQTLVGNPDEEAPDFEVSNADEAATARHEVDAEKVDGAIRMLATYLDGAEIGSLMSALEALRADPQNASHLDRVVHAFSALGVAQGAVLTYAPYLGILLSDDPSGW</sequence>
<dbReference type="RefSeq" id="WP_200244173.1">
    <property type="nucleotide sequence ID" value="NZ_NRRY01000018.1"/>
</dbReference>
<evidence type="ECO:0000313" key="1">
    <source>
        <dbReference type="EMBL" id="MBK1619151.1"/>
    </source>
</evidence>
<gene>
    <name evidence="1" type="ORF">CKO42_12045</name>
</gene>